<dbReference type="EMBL" id="JARPUR010000003">
    <property type="protein sequence ID" value="KAK4880732.1"/>
    <property type="molecule type" value="Genomic_DNA"/>
</dbReference>
<evidence type="ECO:0000313" key="2">
    <source>
        <dbReference type="EMBL" id="KAK4880732.1"/>
    </source>
</evidence>
<evidence type="ECO:0000256" key="1">
    <source>
        <dbReference type="SAM" id="SignalP"/>
    </source>
</evidence>
<name>A0AAN7PZJ9_9COLE</name>
<organism evidence="2 3">
    <name type="scientific">Aquatica leii</name>
    <dbReference type="NCBI Taxonomy" id="1421715"/>
    <lineage>
        <taxon>Eukaryota</taxon>
        <taxon>Metazoa</taxon>
        <taxon>Ecdysozoa</taxon>
        <taxon>Arthropoda</taxon>
        <taxon>Hexapoda</taxon>
        <taxon>Insecta</taxon>
        <taxon>Pterygota</taxon>
        <taxon>Neoptera</taxon>
        <taxon>Endopterygota</taxon>
        <taxon>Coleoptera</taxon>
        <taxon>Polyphaga</taxon>
        <taxon>Elateriformia</taxon>
        <taxon>Elateroidea</taxon>
        <taxon>Lampyridae</taxon>
        <taxon>Luciolinae</taxon>
        <taxon>Aquatica</taxon>
    </lineage>
</organism>
<dbReference type="AlphaFoldDB" id="A0AAN7PZJ9"/>
<sequence length="146" mass="16426">MHFLYAITFCLFVVSATTELKKASEDNNKNKTTKETPCPCTCGIFLSGQFVKGSKQPPKGNPALLQEMDNPFMNNAVGNRQCINKCLELIIKHLSKSADILCASIDRDCKKEKAHLFIKNHDCQWTNTNLSAGREFCCKDNEPYKC</sequence>
<protein>
    <recommendedName>
        <fullName evidence="4">Follicle cell protein 3C-1</fullName>
    </recommendedName>
</protein>
<evidence type="ECO:0000313" key="3">
    <source>
        <dbReference type="Proteomes" id="UP001353858"/>
    </source>
</evidence>
<keyword evidence="1" id="KW-0732">Signal</keyword>
<proteinExistence type="predicted"/>
<feature type="chain" id="PRO_5043012953" description="Follicle cell protein 3C-1" evidence="1">
    <location>
        <begin position="17"/>
        <end position="146"/>
    </location>
</feature>
<evidence type="ECO:0008006" key="4">
    <source>
        <dbReference type="Google" id="ProtNLM"/>
    </source>
</evidence>
<accession>A0AAN7PZJ9</accession>
<dbReference type="Proteomes" id="UP001353858">
    <property type="component" value="Unassembled WGS sequence"/>
</dbReference>
<comment type="caution">
    <text evidence="2">The sequence shown here is derived from an EMBL/GenBank/DDBJ whole genome shotgun (WGS) entry which is preliminary data.</text>
</comment>
<reference evidence="3" key="1">
    <citation type="submission" date="2023-01" db="EMBL/GenBank/DDBJ databases">
        <title>Key to firefly adult light organ development and bioluminescence: homeobox transcription factors regulate luciferase expression and transportation to peroxisome.</title>
        <authorList>
            <person name="Fu X."/>
        </authorList>
    </citation>
    <scope>NUCLEOTIDE SEQUENCE [LARGE SCALE GENOMIC DNA]</scope>
</reference>
<keyword evidence="3" id="KW-1185">Reference proteome</keyword>
<gene>
    <name evidence="2" type="ORF">RN001_008878</name>
</gene>
<feature type="signal peptide" evidence="1">
    <location>
        <begin position="1"/>
        <end position="16"/>
    </location>
</feature>